<feature type="compositionally biased region" description="Polar residues" evidence="6">
    <location>
        <begin position="549"/>
        <end position="559"/>
    </location>
</feature>
<feature type="compositionally biased region" description="Polar residues" evidence="6">
    <location>
        <begin position="86"/>
        <end position="96"/>
    </location>
</feature>
<dbReference type="PANTHER" id="PTHR14167:SF116">
    <property type="entry name" value="CAP, ISOFORM AC"/>
    <property type="match status" value="1"/>
</dbReference>
<feature type="compositionally biased region" description="Polar residues" evidence="6">
    <location>
        <begin position="3344"/>
        <end position="3357"/>
    </location>
</feature>
<feature type="compositionally biased region" description="Low complexity" evidence="6">
    <location>
        <begin position="3014"/>
        <end position="3027"/>
    </location>
</feature>
<feature type="compositionally biased region" description="Polar residues" evidence="6">
    <location>
        <begin position="1984"/>
        <end position="1993"/>
    </location>
</feature>
<evidence type="ECO:0000256" key="6">
    <source>
        <dbReference type="SAM" id="MobiDB-lite"/>
    </source>
</evidence>
<feature type="compositionally biased region" description="Low complexity" evidence="6">
    <location>
        <begin position="23"/>
        <end position="34"/>
    </location>
</feature>
<feature type="compositionally biased region" description="Basic and acidic residues" evidence="6">
    <location>
        <begin position="1827"/>
        <end position="1837"/>
    </location>
</feature>
<keyword evidence="4" id="KW-0965">Cell junction</keyword>
<proteinExistence type="predicted"/>
<feature type="compositionally biased region" description="Polar residues" evidence="6">
    <location>
        <begin position="3660"/>
        <end position="3670"/>
    </location>
</feature>
<feature type="region of interest" description="Disordered" evidence="6">
    <location>
        <begin position="487"/>
        <end position="571"/>
    </location>
</feature>
<feature type="compositionally biased region" description="Polar residues" evidence="6">
    <location>
        <begin position="2150"/>
        <end position="2185"/>
    </location>
</feature>
<organism evidence="7">
    <name type="scientific">Musca domestica</name>
    <name type="common">House fly</name>
    <dbReference type="NCBI Taxonomy" id="7370"/>
    <lineage>
        <taxon>Eukaryota</taxon>
        <taxon>Metazoa</taxon>
        <taxon>Ecdysozoa</taxon>
        <taxon>Arthropoda</taxon>
        <taxon>Hexapoda</taxon>
        <taxon>Insecta</taxon>
        <taxon>Pterygota</taxon>
        <taxon>Neoptera</taxon>
        <taxon>Endopterygota</taxon>
        <taxon>Diptera</taxon>
        <taxon>Brachycera</taxon>
        <taxon>Muscomorpha</taxon>
        <taxon>Muscoidea</taxon>
        <taxon>Muscidae</taxon>
        <taxon>Musca</taxon>
    </lineage>
</organism>
<feature type="region of interest" description="Disordered" evidence="6">
    <location>
        <begin position="1298"/>
        <end position="1326"/>
    </location>
</feature>
<feature type="region of interest" description="Disordered" evidence="6">
    <location>
        <begin position="2357"/>
        <end position="2378"/>
    </location>
</feature>
<dbReference type="SUPFAM" id="SSF50044">
    <property type="entry name" value="SH3-domain"/>
    <property type="match status" value="3"/>
</dbReference>
<sequence length="4401" mass="492944">MPNYRQKNRGRNKNKNKNRNKQHQQQQPQQQKTQEIQHSERASGATNVVDLSLDPPAHTSLTVESPSSQPTALDESAQRAGDNPKETNISEEVSTSRLATTEEHNVIACDTVSFKPATTTCNKSPSPPCTSESDRKMGNEKSKPIRNQEDQVVDSQPVSPLTPPVTPRQQAKVIVHRIICEDAVAEEKSMTTSASDNRQSDTDGSSASSANRNSGSGPDEVAQRQVKVIVHKIHLEDSENDSANPAVANTAAFSPVHIEEVGDESLTDLEELRSPVVSEVDSAAECEDADSSSEVEAATSKSTSTMTASQREKRKQKRLALESHFLPQMLSPRFLDSISEENSDLSECGDNPLSRSASAENAVTNTPDTQKTQKLNAKFPKSSLDFSKPHKPTLTLNTPSNRCVIREEPVAFAVEARIQEAPDADESCTTLKSFLSPQSELAEMVFINSASSSMTDLNDLDQMDRVSLHSTHSSVAFDLDTDAKDLINKPGTTNNELTSSSLPSSQLATPAESAKSAESLANCTNKDSHFINNNARTPPSSPSPDVPPQNRTRSAQPSRDQPAAPSLPFSAVSGRQSLTDIDDALRLLSDAQARLLETSCDSANTSSSVSSLCADKIAKPPQEVLTENVQNMNTVRDIINSDITKSGPNANGNNNNSSHHPDGDLLGNRCSHTYSASKLARGSPPPPPIPPPPKSHNLDLDPLPLLERNVEQHNGQQSAPPTQAESKQPKSPLPTSSLVRQESLDSHCSDSTTFSQCTAINVGPNQATSSDQASSISDLKSKTTPTEHQAPSVGAADPKKLRLLCAETLAALPYGGEVLEELATLAQHIGEVKAVNVVETHKKAASCSTDTTATSQSIKMPYPPPELPHIDDLRLSLDQTARNVPQRPPSPNAKHPDSWVGLPTSFDPKVLICLSPSQQSYIEKQQQTLTKSTVATTTTSKELKQQPDELLDAHQKFVERRGYHEFTKEQLASIEQEKLAEQQLLQTAAMMKKLRKSLTPPPPQIPPPPVPAKSSETATKAQNLSKRSITATSSATTHASDVTTAAATAAPPITDKQVTGAYCEGEENKHRLLSIIQDTNESQQSILGGQQQLPQPAATETKTLSLASSFENNSRQTTSKEQQQQQEQQSATPQQSKPSTFIVPITLTNGSSDRSYNFPRSSSGNMQSVESSLGEMFPTLGSSNIFDKEHKRFSNIESSTSQPMAVDVQPKRYSSIETHSFESQKRIENGQVVVDYSNSKHDKQSFGGEGIPTGLETKFPTKTPPSSGDFSNLPQPTASAAPETDGHEIMSALKLNNNSSATLNNGSASTTTTTTHSQENSAQNVQRDEVDFAKAQHSEEQQKQNASDRMTALRRGIEDSYEEFRQRAKEAASTTATFSPGAFEVPAAVQTTSNADGTNGHGVISSSTTSTSSEAKQIFHSDHEKLFKEFDDLSKQLHRELETGKSQREQKERSASLFDLNRVQLRHKEQIEEFNKLRHDHMSELEKEIERSMKSRQLRMSSVDRSGYCSDTSNSRSYQIPIQMENDIGYQTTKTMGAGAPPVPEPPRSYQIPVHMSNDPGDDSRFRRAESMFNLNDEGRKTRAYGGNHQPTEDDWSKYASDLGSSENITRPFAREVEICYQRRPGGIRAPRLTASTSDLSYNTHSYDQYNAYNVRRSHAPMLNKAPQQSRPHYGSCYSMIERDPNPKYISTTTRRGTSPAPQPSGFHPIEVSVSDEQMRQRRASLPRELHEQQLKYIACKEEELRTEFERLQKERQRLMEEVNRAQTMPMAQPSPRPHRDSYRCVPKLPTLTEDEVFRQQMAEEWLSKVAEREKRRLQNIIKLSKVHDEESSEHRAAQTNMGDEFLSRVKERRTKLSMPADSDWESGAESHPHNAAQSSETEDVPPVKILEGNQEANLRNLPRHLREFAKFSNHQRDEIEGGHREEHQQEERSQEVTDNSISKAFKKSTTVKTVKSVRAPMLPPDNGGHVIKWHRARGHHQQQHTNDSNGSARPTVDPVISKRSRKQTRFLLPANRRSWSESDLLQEIDQELKLAKGFLFRDEKAQSPSMFTPKFKAKAATGSGIWSPKNQTPSSSTSNLSEIKSTPPTPPPPPASSSSVIWTPQQSPQLGRKEYRPVRFESPTPRRRIQSTSSEPPLPPWNNLTNNNFQSPNSCTNLSTPTSTVASEQDSTGSISLPGRSTSVSDKIKTFERSASATELYTRPHNKRPHDKARPFCRPNEVIYNVKHEYMSEPETENDRPRKMAQLGRRQYDGIGPMTTDGMPIILRSEVKEPHQHEWYKRLYQTIHKQKHGDDYVIRYKYPRGRTQAKSNGYQSEPEPCYYSDYSVIKYRPVNTQRLQSVSSALNVRSSNDKLYGTLPNPVKSEQNTYKNQPGRIEDYVTGHSSISEKETKKQLDQAKLSSRYTEGNLSRALAKESGYTSDSNLILHKKEIPPNSPLSPQEQKQAYKYVQAGGEPPLFGFRKAAPEKSKACNGSPQKGSLCRNSAPYVVDKRWRSRDPQSHMFSKAWPNLYRFILRRSGVMFPEFPKVMPSFISLDQEKREMILPPTPPNRQSVYAKSAAKKASKGSAIPTSSSSRHEKCFKSPESPVLGGNKHGTITLRKSAKRGVLCRSKSAGAVSSLLAKPIDNRASGGRNKQNYLRSVSPMRQASASQALISRRSSRSPVAFGRSISKERTFAEEKKRLENSLPLDRFTFEASTNILRDPSLKSPQDVKKAVRSLATCAVQSRSRSVPRFCTGCRNHAAVESNFIARQSLCYPEVEHYGFTEWLRSPNVVGVGNSAERKRRVEKSSSVKQISKAYSNISLAGSNSTFSLGHIATVQPQSKGGRTKILEPKEATCKKLTREGTKSKKNAAIKASQPVDQQLGASDQEKAANERSKQQVSAEEADYAFVASVRDKALFWNDYNLQQTNSLPYNLKHQMPATNTAYLSNVSGHKSRSLSPNRKQLNRDVGDVVQRTTTSAESEPIGYDADVTSKSLKEFSPTREVRVPPSSTARNVRSPSRRRIDSCRTSQSSSKVVRASSLSSAEDRSKRGLYLCDELAHSATSLASNDRHSPTCRYLHNSERFVELNRFYSTLERVGQLERATSKTDFKPIRKESELLDYEEWRRIRLHERAERELNYLVGKLKHDQHEKNLLFMPKDVEEVKWRKETDPGLNSREKSVEDLRENFESIHFLHDCLDQTRKPYYNMRYWRRNTVADLAHSLEAKLHNADPPPPSTKEMPFSEQLVGALPNDQITKINRQLNEIYSSTAENPQAIPSEDYVVTVEHHKMPSSSQALKVRCKSSITRDELLDSFLRKKDALATTGVSPQSKQGPDDGSQPCIDLSPPEIPPAPKMDLTPEAQSHENTNVSTAVSGRRDNTDITQKIKYFEERKYEKPPKTVYHAREDSSPDEDEIMRMIEEKMRSKQYGSNLHQHKELSSSLTDLCEMFGEKNSSRVNFHLLSPQQKPPDEFDHHHHCHRQHQHQHHDVLTDISEDCTPYSSLEFLESYCRSRSASPQSQCSSYLQRVNTGDVRKIRNKFESLSYNTPRSNHFFGLRKLRKVRSDPEMNTTTIKSGSKDALKGGEVSWITHKFEIHNKIAQTKSAAADGTPRIGRQHRRFSPQPLNLKNRLMPHIDRISKTASLGNRNGRSVSDDNRCDSPTRSASSGSASRCKKTNLSNTRFSRSSPDIHCVPKEYIPQYLTASWAAHRYPSPEHNKLKDDGERQRQVGRKTHSPVSRAPMPLAKPKSGDIFANQKFDPKIHQPKARYVPDEAITKCNARLQWSKTMPRRGNAVSFQGSFQHSNPNIYTHPVKICDIDCPKVLKPRILAMLYNNREQAADSNCNRQLKTPPLRAAVRGPPFSYNYCTPEIGSCDNWKTARHSRTANPMLALGTIHQEQSTHKRHPAMLTKSEYCEVPNCGKLLWVSRDSHKSRSTPSLVTGGSNNNDMFPYNIRTGLRIQPFTPQPSQKQSYLANQSAIRTALPLLMCQSQAGRRSTRSTEAVTSIGYSAECRRSADEKVKNNLRTANLQNNLRIIFHCHIHWIAVLVKCRDSVCLNVRMCVFSPNRYYESDVNIHFKTPVRQELKSPLSEEELALRQAQQMQKLYQEERRRKYLQELQDMNSRRHTDNFTPSQKSPIPLNRYDDFPADLAPKNLSQIKSVARALYNFQAQNSKELSFKKGDIIYIRRAIDKNWYEGEHNAMIGLFPANYVEIVNRDINQPQQAPRSKPSEGQARAKYNFQAQSAVELSLNKGELVALTRRVDDNWFEGRIANRKGIFPVSYVEVLTDIGAEDIAAKTTTVQQTSTVNYRPSLDALRTNINNEFNTLTRNGVQPPNSILRETRPDHKIDILHVDTSSEPLVYRALYKYRPQNSDELELLEGDIVHVLEKCDDGWYVGTSQRTGCFGTFPGNYVERL</sequence>
<keyword evidence="3" id="KW-0677">Repeat</keyword>
<feature type="region of interest" description="Disordered" evidence="6">
    <location>
        <begin position="1392"/>
        <end position="1411"/>
    </location>
</feature>
<feature type="compositionally biased region" description="Acidic residues" evidence="6">
    <location>
        <begin position="282"/>
        <end position="293"/>
    </location>
</feature>
<evidence type="ECO:0000256" key="2">
    <source>
        <dbReference type="ARBA" id="ARBA00022443"/>
    </source>
</evidence>
<dbReference type="VEuPathDB" id="VectorBase:MDOA004940"/>
<feature type="region of interest" description="Disordered" evidence="6">
    <location>
        <begin position="2564"/>
        <end position="2598"/>
    </location>
</feature>
<feature type="compositionally biased region" description="Polar residues" evidence="6">
    <location>
        <begin position="1014"/>
        <end position="1027"/>
    </location>
</feature>
<evidence type="ECO:0000256" key="5">
    <source>
        <dbReference type="SAM" id="Coils"/>
    </source>
</evidence>
<feature type="compositionally biased region" description="Low complexity" evidence="6">
    <location>
        <begin position="646"/>
        <end position="658"/>
    </location>
</feature>
<dbReference type="SMART" id="SM00326">
    <property type="entry name" value="SH3"/>
    <property type="match status" value="3"/>
</dbReference>
<feature type="region of interest" description="Disordered" evidence="6">
    <location>
        <begin position="1978"/>
        <end position="2009"/>
    </location>
</feature>
<feature type="compositionally biased region" description="Basic and acidic residues" evidence="6">
    <location>
        <begin position="2871"/>
        <end position="2881"/>
    </location>
</feature>
<dbReference type="CDD" id="cd11782">
    <property type="entry name" value="SH3_Sorbs_2"/>
    <property type="match status" value="1"/>
</dbReference>
<feature type="compositionally biased region" description="Low complexity" evidence="6">
    <location>
        <begin position="1116"/>
        <end position="1137"/>
    </location>
</feature>
<feature type="region of interest" description="Disordered" evidence="6">
    <location>
        <begin position="1918"/>
        <end position="1953"/>
    </location>
</feature>
<feature type="compositionally biased region" description="Polar residues" evidence="6">
    <location>
        <begin position="2993"/>
        <end position="3002"/>
    </location>
</feature>
<feature type="compositionally biased region" description="Basic and acidic residues" evidence="6">
    <location>
        <begin position="132"/>
        <end position="149"/>
    </location>
</feature>
<feature type="compositionally biased region" description="Low complexity" evidence="6">
    <location>
        <begin position="1028"/>
        <end position="1048"/>
    </location>
</feature>
<feature type="compositionally biased region" description="Low complexity" evidence="6">
    <location>
        <begin position="294"/>
        <end position="309"/>
    </location>
</feature>
<feature type="region of interest" description="Disordered" evidence="6">
    <location>
        <begin position="3307"/>
        <end position="3365"/>
    </location>
</feature>
<feature type="region of interest" description="Disordered" evidence="6">
    <location>
        <begin position="2060"/>
        <end position="2185"/>
    </location>
</feature>
<feature type="region of interest" description="Disordered" evidence="6">
    <location>
        <begin position="276"/>
        <end position="317"/>
    </location>
</feature>
<feature type="compositionally biased region" description="Polar residues" evidence="6">
    <location>
        <begin position="764"/>
        <end position="789"/>
    </location>
</feature>
<name>A0A1I8MHH2_MUSDO</name>
<reference evidence="7" key="1">
    <citation type="submission" date="2021-01" db="UniProtKB">
        <authorList>
            <consortium name="EnsemblMetazoa"/>
        </authorList>
    </citation>
    <scope>IDENTIFICATION</scope>
    <source>
        <strain evidence="7">Aabys</strain>
    </source>
</reference>
<accession>A0A1I8MHH2</accession>
<feature type="region of interest" description="Disordered" evidence="6">
    <location>
        <begin position="764"/>
        <end position="795"/>
    </location>
</feature>
<dbReference type="Pfam" id="PF14604">
    <property type="entry name" value="SH3_9"/>
    <property type="match status" value="1"/>
</dbReference>
<feature type="region of interest" description="Disordered" evidence="6">
    <location>
        <begin position="641"/>
        <end position="745"/>
    </location>
</feature>
<feature type="compositionally biased region" description="Low complexity" evidence="6">
    <location>
        <begin position="204"/>
        <end position="217"/>
    </location>
</feature>
<feature type="region of interest" description="Disordered" evidence="6">
    <location>
        <begin position="3586"/>
        <end position="3607"/>
    </location>
</feature>
<feature type="region of interest" description="Disordered" evidence="6">
    <location>
        <begin position="3697"/>
        <end position="3730"/>
    </location>
</feature>
<dbReference type="InterPro" id="IPR050384">
    <property type="entry name" value="Endophilin_SH3RF"/>
</dbReference>
<evidence type="ECO:0000256" key="3">
    <source>
        <dbReference type="ARBA" id="ARBA00022737"/>
    </source>
</evidence>
<feature type="compositionally biased region" description="Polar residues" evidence="6">
    <location>
        <begin position="59"/>
        <end position="71"/>
    </location>
</feature>
<dbReference type="VEuPathDB" id="VectorBase:MDOMA2_018150"/>
<comment type="subcellular location">
    <subcellularLocation>
        <location evidence="1">Cell junction</location>
    </subcellularLocation>
</comment>
<feature type="region of interest" description="Disordered" evidence="6">
    <location>
        <begin position="341"/>
        <end position="375"/>
    </location>
</feature>
<dbReference type="CDD" id="cd11781">
    <property type="entry name" value="SH3_Sorbs_1"/>
    <property type="match status" value="1"/>
</dbReference>
<feature type="region of interest" description="Disordered" evidence="6">
    <location>
        <begin position="3624"/>
        <end position="3670"/>
    </location>
</feature>
<feature type="region of interest" description="Disordered" evidence="6">
    <location>
        <begin position="996"/>
        <end position="1048"/>
    </location>
</feature>
<feature type="compositionally biased region" description="Polar residues" evidence="6">
    <location>
        <begin position="490"/>
        <end position="508"/>
    </location>
</feature>
<feature type="compositionally biased region" description="Polar residues" evidence="6">
    <location>
        <begin position="712"/>
        <end position="726"/>
    </location>
</feature>
<feature type="compositionally biased region" description="Polar residues" evidence="6">
    <location>
        <begin position="519"/>
        <end position="537"/>
    </location>
</feature>
<feature type="region of interest" description="Disordered" evidence="6">
    <location>
        <begin position="186"/>
        <end position="221"/>
    </location>
</feature>
<feature type="region of interest" description="Disordered" evidence="6">
    <location>
        <begin position="2844"/>
        <end position="2887"/>
    </location>
</feature>
<feature type="compositionally biased region" description="Polar residues" evidence="6">
    <location>
        <begin position="2069"/>
        <end position="2085"/>
    </location>
</feature>
<evidence type="ECO:0000256" key="1">
    <source>
        <dbReference type="ARBA" id="ARBA00004282"/>
    </source>
</evidence>
<dbReference type="eggNOG" id="KOG4225">
    <property type="taxonomic scope" value="Eukaryota"/>
</dbReference>
<feature type="region of interest" description="Disordered" evidence="6">
    <location>
        <begin position="1496"/>
        <end position="1515"/>
    </location>
</feature>
<dbReference type="InterPro" id="IPR036028">
    <property type="entry name" value="SH3-like_dom_sf"/>
</dbReference>
<feature type="compositionally biased region" description="Pro residues" evidence="6">
    <location>
        <begin position="999"/>
        <end position="1011"/>
    </location>
</feature>
<dbReference type="PROSITE" id="PS50831">
    <property type="entry name" value="SOHO"/>
    <property type="match status" value="1"/>
</dbReference>
<dbReference type="PROSITE" id="PS50002">
    <property type="entry name" value="SH3"/>
    <property type="match status" value="3"/>
</dbReference>
<feature type="compositionally biased region" description="Pro residues" evidence="6">
    <location>
        <begin position="683"/>
        <end position="694"/>
    </location>
</feature>
<feature type="region of interest" description="Disordered" evidence="6">
    <location>
        <begin position="1"/>
        <end position="96"/>
    </location>
</feature>
<feature type="compositionally biased region" description="Polar residues" evidence="6">
    <location>
        <begin position="3624"/>
        <end position="3635"/>
    </location>
</feature>
<dbReference type="EnsemblMetazoa" id="MDOA004940-RB">
    <property type="protein sequence ID" value="MDOA004940-PB"/>
    <property type="gene ID" value="MDOA004940"/>
</dbReference>
<feature type="region of interest" description="Disordered" evidence="6">
    <location>
        <begin position="1109"/>
        <end position="1170"/>
    </location>
</feature>
<dbReference type="STRING" id="7370.A0A1I8MHH2"/>
<dbReference type="GO" id="GO:0070161">
    <property type="term" value="C:anchoring junction"/>
    <property type="evidence" value="ECO:0007669"/>
    <property type="project" value="UniProtKB-SubCell"/>
</dbReference>
<feature type="region of interest" description="Disordered" evidence="6">
    <location>
        <begin position="1827"/>
        <end position="1887"/>
    </location>
</feature>
<feature type="compositionally biased region" description="Polar residues" evidence="6">
    <location>
        <begin position="1264"/>
        <end position="1278"/>
    </location>
</feature>
<protein>
    <submittedName>
        <fullName evidence="7">Uncharacterized protein</fullName>
    </submittedName>
</protein>
<dbReference type="PANTHER" id="PTHR14167">
    <property type="entry name" value="SH3 DOMAIN-CONTAINING"/>
    <property type="match status" value="1"/>
</dbReference>
<feature type="compositionally biased region" description="Polar residues" evidence="6">
    <location>
        <begin position="2101"/>
        <end position="2110"/>
    </location>
</feature>
<feature type="compositionally biased region" description="Basic and acidic residues" evidence="6">
    <location>
        <begin position="3697"/>
        <end position="3711"/>
    </location>
</feature>
<dbReference type="InterPro" id="IPR003127">
    <property type="entry name" value="SoHo_dom"/>
</dbReference>
<dbReference type="FunFam" id="2.30.30.40:FF:000001">
    <property type="entry name" value="Sorbin and SH3 domain-containing protein 1 isoform 2"/>
    <property type="match status" value="1"/>
</dbReference>
<feature type="compositionally biased region" description="Polar residues" evidence="6">
    <location>
        <begin position="1498"/>
        <end position="1515"/>
    </location>
</feature>
<dbReference type="CDD" id="cd11780">
    <property type="entry name" value="SH3_Sorbs_3"/>
    <property type="match status" value="1"/>
</dbReference>
<feature type="region of interest" description="Disordered" evidence="6">
    <location>
        <begin position="2983"/>
        <end position="3027"/>
    </location>
</feature>
<dbReference type="Pfam" id="PF00018">
    <property type="entry name" value="SH3_1"/>
    <property type="match status" value="2"/>
</dbReference>
<evidence type="ECO:0000313" key="7">
    <source>
        <dbReference type="EnsemblMetazoa" id="MDOA004940-PB"/>
    </source>
</evidence>
<feature type="coiled-coil region" evidence="5">
    <location>
        <begin position="1738"/>
        <end position="1769"/>
    </location>
</feature>
<keyword evidence="2" id="KW-0728">SH3 domain</keyword>
<feature type="compositionally biased region" description="Basic and acidic residues" evidence="6">
    <location>
        <begin position="1918"/>
        <end position="1936"/>
    </location>
</feature>
<evidence type="ECO:0000256" key="4">
    <source>
        <dbReference type="ARBA" id="ARBA00022949"/>
    </source>
</evidence>
<keyword evidence="5" id="KW-0175">Coiled coil</keyword>
<feature type="compositionally biased region" description="Polar residues" evidence="6">
    <location>
        <begin position="1146"/>
        <end position="1170"/>
    </location>
</feature>
<dbReference type="InterPro" id="IPR001452">
    <property type="entry name" value="SH3_domain"/>
</dbReference>
<feature type="region of interest" description="Disordered" evidence="6">
    <location>
        <begin position="116"/>
        <end position="168"/>
    </location>
</feature>
<feature type="region of interest" description="Disordered" evidence="6">
    <location>
        <begin position="1240"/>
        <end position="1283"/>
    </location>
</feature>
<feature type="compositionally biased region" description="Low complexity" evidence="6">
    <location>
        <begin position="1298"/>
        <end position="1322"/>
    </location>
</feature>
<dbReference type="Gene3D" id="2.30.30.40">
    <property type="entry name" value="SH3 Domains"/>
    <property type="match status" value="3"/>
</dbReference>
<feature type="compositionally biased region" description="Polar residues" evidence="6">
    <location>
        <begin position="353"/>
        <end position="375"/>
    </location>
</feature>
<feature type="compositionally biased region" description="Basic residues" evidence="6">
    <location>
        <begin position="1"/>
        <end position="22"/>
    </location>
</feature>